<dbReference type="InterPro" id="IPR004895">
    <property type="entry name" value="Prenylated_rab_accept_PRA1"/>
</dbReference>
<gene>
    <name evidence="8" type="ORF">LUZ61_007053</name>
</gene>
<keyword evidence="4 7" id="KW-0812">Transmembrane</keyword>
<keyword evidence="7" id="KW-0813">Transport</keyword>
<evidence type="ECO:0000256" key="3">
    <source>
        <dbReference type="ARBA" id="ARBA00006483"/>
    </source>
</evidence>
<keyword evidence="6 7" id="KW-0472">Membrane</keyword>
<evidence type="ECO:0000256" key="7">
    <source>
        <dbReference type="RuleBase" id="RU363107"/>
    </source>
</evidence>
<evidence type="ECO:0000313" key="8">
    <source>
        <dbReference type="EMBL" id="KAJ3703348.1"/>
    </source>
</evidence>
<evidence type="ECO:0000256" key="5">
    <source>
        <dbReference type="ARBA" id="ARBA00022989"/>
    </source>
</evidence>
<protein>
    <recommendedName>
        <fullName evidence="7">PRA1 family protein</fullName>
    </recommendedName>
</protein>
<sequence length="193" mass="21668">MSVMSVTRVRLPTSGDSPVLVTTEDLIEALREVDWSAPPRPISEFFSRFTTPKSLSKWESRLKCNLYYYRTNYFIIIVFILGMGFLRKPVAILAALLTGLGIALLNDSFAVAFSEKVTRTTRQFSPHLAAKLRPPAVPVVRGKKTTKRAIHICCQPRMIFVACFLPQLVVCSGSPQIVFWLFSGPYLLDCSPH</sequence>
<feature type="transmembrane region" description="Helical" evidence="7">
    <location>
        <begin position="92"/>
        <end position="113"/>
    </location>
</feature>
<evidence type="ECO:0000256" key="1">
    <source>
        <dbReference type="ARBA" id="ARBA00002501"/>
    </source>
</evidence>
<keyword evidence="9" id="KW-1185">Reference proteome</keyword>
<evidence type="ECO:0000256" key="4">
    <source>
        <dbReference type="ARBA" id="ARBA00022692"/>
    </source>
</evidence>
<feature type="transmembrane region" description="Helical" evidence="7">
    <location>
        <begin position="158"/>
        <end position="182"/>
    </location>
</feature>
<comment type="caution">
    <text evidence="8">The sequence shown here is derived from an EMBL/GenBank/DDBJ whole genome shotgun (WGS) entry which is preliminary data.</text>
</comment>
<proteinExistence type="inferred from homology"/>
<dbReference type="GO" id="GO:0016192">
    <property type="term" value="P:vesicle-mediated transport"/>
    <property type="evidence" value="ECO:0007669"/>
    <property type="project" value="UniProtKB-ARBA"/>
</dbReference>
<dbReference type="PANTHER" id="PTHR12859">
    <property type="entry name" value="PRA1 PROTEIN"/>
    <property type="match status" value="1"/>
</dbReference>
<name>A0AAD6EW66_9POAL</name>
<feature type="transmembrane region" description="Helical" evidence="7">
    <location>
        <begin position="67"/>
        <end position="86"/>
    </location>
</feature>
<accession>A0AAD6EW66</accession>
<comment type="similarity">
    <text evidence="3 7">Belongs to the PRA1 family.</text>
</comment>
<organism evidence="8 9">
    <name type="scientific">Rhynchospora tenuis</name>
    <dbReference type="NCBI Taxonomy" id="198213"/>
    <lineage>
        <taxon>Eukaryota</taxon>
        <taxon>Viridiplantae</taxon>
        <taxon>Streptophyta</taxon>
        <taxon>Embryophyta</taxon>
        <taxon>Tracheophyta</taxon>
        <taxon>Spermatophyta</taxon>
        <taxon>Magnoliopsida</taxon>
        <taxon>Liliopsida</taxon>
        <taxon>Poales</taxon>
        <taxon>Cyperaceae</taxon>
        <taxon>Cyperoideae</taxon>
        <taxon>Rhynchosporeae</taxon>
        <taxon>Rhynchospora</taxon>
    </lineage>
</organism>
<evidence type="ECO:0000313" key="9">
    <source>
        <dbReference type="Proteomes" id="UP001210211"/>
    </source>
</evidence>
<dbReference type="Pfam" id="PF03208">
    <property type="entry name" value="PRA1"/>
    <property type="match status" value="1"/>
</dbReference>
<comment type="function">
    <text evidence="1 7">May be involved in both secretory and endocytic intracellular trafficking in the endosomal/prevacuolar compartments.</text>
</comment>
<dbReference type="Proteomes" id="UP001210211">
    <property type="component" value="Unassembled WGS sequence"/>
</dbReference>
<dbReference type="PANTHER" id="PTHR12859:SF0">
    <property type="entry name" value="PRA1 FAMILY PROTEIN"/>
    <property type="match status" value="1"/>
</dbReference>
<evidence type="ECO:0000256" key="6">
    <source>
        <dbReference type="ARBA" id="ARBA00023136"/>
    </source>
</evidence>
<keyword evidence="5 7" id="KW-1133">Transmembrane helix</keyword>
<dbReference type="AlphaFoldDB" id="A0AAD6EW66"/>
<reference evidence="8 9" key="1">
    <citation type="journal article" date="2022" name="Cell">
        <title>Repeat-based holocentromeres influence genome architecture and karyotype evolution.</title>
        <authorList>
            <person name="Hofstatter P.G."/>
            <person name="Thangavel G."/>
            <person name="Lux T."/>
            <person name="Neumann P."/>
            <person name="Vondrak T."/>
            <person name="Novak P."/>
            <person name="Zhang M."/>
            <person name="Costa L."/>
            <person name="Castellani M."/>
            <person name="Scott A."/>
            <person name="Toegelov H."/>
            <person name="Fuchs J."/>
            <person name="Mata-Sucre Y."/>
            <person name="Dias Y."/>
            <person name="Vanzela A.L.L."/>
            <person name="Huettel B."/>
            <person name="Almeida C.C.S."/>
            <person name="Simkova H."/>
            <person name="Souza G."/>
            <person name="Pedrosa-Harand A."/>
            <person name="Macas J."/>
            <person name="Mayer K.F.X."/>
            <person name="Houben A."/>
            <person name="Marques A."/>
        </authorList>
    </citation>
    <scope>NUCLEOTIDE SEQUENCE [LARGE SCALE GENOMIC DNA]</scope>
    <source>
        <strain evidence="8">RhyTen1mFocal</strain>
    </source>
</reference>
<comment type="subcellular location">
    <subcellularLocation>
        <location evidence="2 7">Membrane</location>
        <topology evidence="2 7">Multi-pass membrane protein</topology>
    </subcellularLocation>
</comment>
<dbReference type="GO" id="GO:0005783">
    <property type="term" value="C:endoplasmic reticulum"/>
    <property type="evidence" value="ECO:0007669"/>
    <property type="project" value="UniProtKB-ARBA"/>
</dbReference>
<dbReference type="EMBL" id="JAMRDG010000001">
    <property type="protein sequence ID" value="KAJ3703348.1"/>
    <property type="molecule type" value="Genomic_DNA"/>
</dbReference>
<evidence type="ECO:0000256" key="2">
    <source>
        <dbReference type="ARBA" id="ARBA00004141"/>
    </source>
</evidence>
<dbReference type="GO" id="GO:0016020">
    <property type="term" value="C:membrane"/>
    <property type="evidence" value="ECO:0007669"/>
    <property type="project" value="UniProtKB-SubCell"/>
</dbReference>